<accession>A0A378MAA1</accession>
<protein>
    <recommendedName>
        <fullName evidence="5">Ribosomal silencing factor RsfS</fullName>
    </recommendedName>
</protein>
<comment type="subcellular location">
    <subcellularLocation>
        <location evidence="5">Cytoplasm</location>
    </subcellularLocation>
</comment>
<evidence type="ECO:0000256" key="1">
    <source>
        <dbReference type="ARBA" id="ARBA00010574"/>
    </source>
</evidence>
<dbReference type="OrthoDB" id="9793681at2"/>
<dbReference type="SUPFAM" id="SSF81301">
    <property type="entry name" value="Nucleotidyltransferase"/>
    <property type="match status" value="1"/>
</dbReference>
<evidence type="ECO:0000256" key="5">
    <source>
        <dbReference type="HAMAP-Rule" id="MF_01477"/>
    </source>
</evidence>
<dbReference type="PANTHER" id="PTHR21043">
    <property type="entry name" value="IOJAP SUPERFAMILY ORTHOLOG"/>
    <property type="match status" value="1"/>
</dbReference>
<dbReference type="GO" id="GO:0090071">
    <property type="term" value="P:negative regulation of ribosome biogenesis"/>
    <property type="evidence" value="ECO:0007669"/>
    <property type="project" value="UniProtKB-UniRule"/>
</dbReference>
<evidence type="ECO:0000313" key="7">
    <source>
        <dbReference type="Proteomes" id="UP000254879"/>
    </source>
</evidence>
<keyword evidence="3 5" id="KW-0678">Repressor</keyword>
<keyword evidence="4 5" id="KW-0810">Translation regulation</keyword>
<sequence length="118" mass="13391">MTSYDVLMTVAKAADDKRAEDIIAIEMKKLSSIADYFMICHGNSDKQVEAIAKEIKDKADENQVEIKRLEGADEAKWILLDLGDVIVHVFQREERAYYNLEKLWGDAPTVDVTPAFNL</sequence>
<comment type="similarity">
    <text evidence="1 5">Belongs to the Iojap/RsfS family.</text>
</comment>
<dbReference type="Gene3D" id="3.30.460.10">
    <property type="entry name" value="Beta Polymerase, domain 2"/>
    <property type="match status" value="1"/>
</dbReference>
<dbReference type="EMBL" id="UGPG01000001">
    <property type="protein sequence ID" value="STY43287.1"/>
    <property type="molecule type" value="Genomic_DNA"/>
</dbReference>
<dbReference type="InterPro" id="IPR004394">
    <property type="entry name" value="Iojap/RsfS/C7orf30"/>
</dbReference>
<dbReference type="GO" id="GO:0042256">
    <property type="term" value="P:cytosolic ribosome assembly"/>
    <property type="evidence" value="ECO:0007669"/>
    <property type="project" value="UniProtKB-UniRule"/>
</dbReference>
<evidence type="ECO:0000256" key="4">
    <source>
        <dbReference type="ARBA" id="ARBA00022845"/>
    </source>
</evidence>
<dbReference type="NCBIfam" id="TIGR00090">
    <property type="entry name" value="rsfS_iojap_ybeB"/>
    <property type="match status" value="1"/>
</dbReference>
<dbReference type="HAMAP" id="MF_01477">
    <property type="entry name" value="Iojap_RsfS"/>
    <property type="match status" value="1"/>
</dbReference>
<keyword evidence="2 5" id="KW-0963">Cytoplasm</keyword>
<dbReference type="Proteomes" id="UP000254879">
    <property type="component" value="Unassembled WGS sequence"/>
</dbReference>
<dbReference type="PANTHER" id="PTHR21043:SF0">
    <property type="entry name" value="MITOCHONDRIAL ASSEMBLY OF RIBOSOMAL LARGE SUBUNIT PROTEIN 1"/>
    <property type="match status" value="1"/>
</dbReference>
<proteinExistence type="inferred from homology"/>
<comment type="function">
    <text evidence="5">Functions as a ribosomal silencing factor. Interacts with ribosomal protein uL14 (rplN), blocking formation of intersubunit bridge B8. Prevents association of the 30S and 50S ribosomal subunits and the formation of functional ribosomes, thus repressing translation.</text>
</comment>
<evidence type="ECO:0000313" key="6">
    <source>
        <dbReference type="EMBL" id="STY43287.1"/>
    </source>
</evidence>
<dbReference type="InterPro" id="IPR043519">
    <property type="entry name" value="NT_sf"/>
</dbReference>
<dbReference type="GO" id="GO:0043023">
    <property type="term" value="F:ribosomal large subunit binding"/>
    <property type="evidence" value="ECO:0007669"/>
    <property type="project" value="TreeGrafter"/>
</dbReference>
<dbReference type="GO" id="GO:0017148">
    <property type="term" value="P:negative regulation of translation"/>
    <property type="evidence" value="ECO:0007669"/>
    <property type="project" value="UniProtKB-UniRule"/>
</dbReference>
<dbReference type="Pfam" id="PF02410">
    <property type="entry name" value="RsfS"/>
    <property type="match status" value="1"/>
</dbReference>
<dbReference type="FunFam" id="3.30.460.10:FF:000015">
    <property type="entry name" value="Ribosomal silencing factor RsfS"/>
    <property type="match status" value="1"/>
</dbReference>
<comment type="subunit">
    <text evidence="5">Interacts with ribosomal protein uL14 (rplN).</text>
</comment>
<evidence type="ECO:0000256" key="2">
    <source>
        <dbReference type="ARBA" id="ARBA00022490"/>
    </source>
</evidence>
<dbReference type="AlphaFoldDB" id="A0A378MAA1"/>
<gene>
    <name evidence="6" type="primary">ybeB</name>
    <name evidence="5" type="synonym">rsfS</name>
    <name evidence="6" type="ORF">NCTC10815_00576</name>
</gene>
<organism evidence="6 7">
    <name type="scientific">Listeria grayi</name>
    <name type="common">Listeria murrayi</name>
    <dbReference type="NCBI Taxonomy" id="1641"/>
    <lineage>
        <taxon>Bacteria</taxon>
        <taxon>Bacillati</taxon>
        <taxon>Bacillota</taxon>
        <taxon>Bacilli</taxon>
        <taxon>Bacillales</taxon>
        <taxon>Listeriaceae</taxon>
        <taxon>Listeria</taxon>
    </lineage>
</organism>
<dbReference type="GO" id="GO:0005737">
    <property type="term" value="C:cytoplasm"/>
    <property type="evidence" value="ECO:0007669"/>
    <property type="project" value="UniProtKB-SubCell"/>
</dbReference>
<reference evidence="6 7" key="1">
    <citation type="submission" date="2018-06" db="EMBL/GenBank/DDBJ databases">
        <authorList>
            <consortium name="Pathogen Informatics"/>
            <person name="Doyle S."/>
        </authorList>
    </citation>
    <scope>NUCLEOTIDE SEQUENCE [LARGE SCALE GENOMIC DNA]</scope>
    <source>
        <strain evidence="7">NCTC 10815</strain>
    </source>
</reference>
<name>A0A378MAA1_LISGR</name>
<evidence type="ECO:0000256" key="3">
    <source>
        <dbReference type="ARBA" id="ARBA00022491"/>
    </source>
</evidence>
<dbReference type="RefSeq" id="WP_003755779.1">
    <property type="nucleotide sequence ID" value="NZ_CABKNG010000001.1"/>
</dbReference>